<name>A0A0G0S1P4_9BACT</name>
<comment type="caution">
    <text evidence="2">The sequence shown here is derived from an EMBL/GenBank/DDBJ whole genome shotgun (WGS) entry which is preliminary data.</text>
</comment>
<dbReference type="SUPFAM" id="SSF52141">
    <property type="entry name" value="Uracil-DNA glycosylase-like"/>
    <property type="match status" value="1"/>
</dbReference>
<dbReference type="InterPro" id="IPR005122">
    <property type="entry name" value="Uracil-DNA_glycosylase-like"/>
</dbReference>
<dbReference type="Gene3D" id="3.40.470.10">
    <property type="entry name" value="Uracil-DNA glycosylase-like domain"/>
    <property type="match status" value="1"/>
</dbReference>
<organism evidence="2 3">
    <name type="scientific">Candidatus Woesebacteria bacterium GW2011_GWF1_40_24</name>
    <dbReference type="NCBI Taxonomy" id="1618601"/>
    <lineage>
        <taxon>Bacteria</taxon>
        <taxon>Candidatus Woeseibacteriota</taxon>
    </lineage>
</organism>
<evidence type="ECO:0000313" key="3">
    <source>
        <dbReference type="Proteomes" id="UP000034627"/>
    </source>
</evidence>
<sequence>MTTSEEHYCQNSLSLPLDKFHQIGTGKGKDVLIVGESPAENGWRKSGKAFYNPEGKILPTGKRLNLLLSPFNLSVETCGFTELAKCFVGKNRKALERCSLGCWPVFLKQLESIDYKLIIILGVKTLEIFNKLNKTELKTGTLSKTKVNGKDYAILGIYHPSPINPQGQKRNKIIFESLKEPLLAGD</sequence>
<accession>A0A0G0S1P4</accession>
<dbReference type="Pfam" id="PF03167">
    <property type="entry name" value="UDG"/>
    <property type="match status" value="1"/>
</dbReference>
<dbReference type="AlphaFoldDB" id="A0A0G0S1P4"/>
<dbReference type="EMBL" id="LBYR01000004">
    <property type="protein sequence ID" value="KKR56141.1"/>
    <property type="molecule type" value="Genomic_DNA"/>
</dbReference>
<protein>
    <recommendedName>
        <fullName evidence="1">Uracil-DNA glycosylase-like domain-containing protein</fullName>
    </recommendedName>
</protein>
<evidence type="ECO:0000259" key="1">
    <source>
        <dbReference type="Pfam" id="PF03167"/>
    </source>
</evidence>
<dbReference type="InterPro" id="IPR036895">
    <property type="entry name" value="Uracil-DNA_glycosylase-like_sf"/>
</dbReference>
<reference evidence="2 3" key="1">
    <citation type="journal article" date="2015" name="Nature">
        <title>rRNA introns, odd ribosomes, and small enigmatic genomes across a large radiation of phyla.</title>
        <authorList>
            <person name="Brown C.T."/>
            <person name="Hug L.A."/>
            <person name="Thomas B.C."/>
            <person name="Sharon I."/>
            <person name="Castelle C.J."/>
            <person name="Singh A."/>
            <person name="Wilkins M.J."/>
            <person name="Williams K.H."/>
            <person name="Banfield J.F."/>
        </authorList>
    </citation>
    <scope>NUCLEOTIDE SEQUENCE [LARGE SCALE GENOMIC DNA]</scope>
</reference>
<evidence type="ECO:0000313" key="2">
    <source>
        <dbReference type="EMBL" id="KKR56141.1"/>
    </source>
</evidence>
<feature type="domain" description="Uracil-DNA glycosylase-like" evidence="1">
    <location>
        <begin position="28"/>
        <end position="171"/>
    </location>
</feature>
<gene>
    <name evidence="2" type="ORF">UT93_C0004G0019</name>
</gene>
<dbReference type="Proteomes" id="UP000034627">
    <property type="component" value="Unassembled WGS sequence"/>
</dbReference>
<proteinExistence type="predicted"/>